<evidence type="ECO:0000313" key="3">
    <source>
        <dbReference type="Proteomes" id="UP001180020"/>
    </source>
</evidence>
<protein>
    <submittedName>
        <fullName evidence="2">Uncharacterized protein</fullName>
    </submittedName>
</protein>
<dbReference type="EMBL" id="JAUJYO010000021">
    <property type="protein sequence ID" value="KAK1283311.1"/>
    <property type="molecule type" value="Genomic_DNA"/>
</dbReference>
<reference evidence="2" key="1">
    <citation type="journal article" date="2023" name="Nat. Commun.">
        <title>Diploid and tetraploid genomes of Acorus and the evolution of monocots.</title>
        <authorList>
            <person name="Ma L."/>
            <person name="Liu K.W."/>
            <person name="Li Z."/>
            <person name="Hsiao Y.Y."/>
            <person name="Qi Y."/>
            <person name="Fu T."/>
            <person name="Tang G.D."/>
            <person name="Zhang D."/>
            <person name="Sun W.H."/>
            <person name="Liu D.K."/>
            <person name="Li Y."/>
            <person name="Chen G.Z."/>
            <person name="Liu X.D."/>
            <person name="Liao X.Y."/>
            <person name="Jiang Y.T."/>
            <person name="Yu X."/>
            <person name="Hao Y."/>
            <person name="Huang J."/>
            <person name="Zhao X.W."/>
            <person name="Ke S."/>
            <person name="Chen Y.Y."/>
            <person name="Wu W.L."/>
            <person name="Hsu J.L."/>
            <person name="Lin Y.F."/>
            <person name="Huang M.D."/>
            <person name="Li C.Y."/>
            <person name="Huang L."/>
            <person name="Wang Z.W."/>
            <person name="Zhao X."/>
            <person name="Zhong W.Y."/>
            <person name="Peng D.H."/>
            <person name="Ahmad S."/>
            <person name="Lan S."/>
            <person name="Zhang J.S."/>
            <person name="Tsai W.C."/>
            <person name="Van de Peer Y."/>
            <person name="Liu Z.J."/>
        </authorList>
    </citation>
    <scope>NUCLEOTIDE SEQUENCE</scope>
    <source>
        <strain evidence="2">CP</strain>
    </source>
</reference>
<evidence type="ECO:0000256" key="1">
    <source>
        <dbReference type="SAM" id="MobiDB-lite"/>
    </source>
</evidence>
<feature type="region of interest" description="Disordered" evidence="1">
    <location>
        <begin position="139"/>
        <end position="184"/>
    </location>
</feature>
<comment type="caution">
    <text evidence="2">The sequence shown here is derived from an EMBL/GenBank/DDBJ whole genome shotgun (WGS) entry which is preliminary data.</text>
</comment>
<keyword evidence="3" id="KW-1185">Reference proteome</keyword>
<gene>
    <name evidence="2" type="ORF">QJS10_CPB21g01022</name>
</gene>
<name>A0AAV9C3R8_ACOCL</name>
<evidence type="ECO:0000313" key="2">
    <source>
        <dbReference type="EMBL" id="KAK1283311.1"/>
    </source>
</evidence>
<feature type="compositionally biased region" description="Polar residues" evidence="1">
    <location>
        <begin position="139"/>
        <end position="149"/>
    </location>
</feature>
<proteinExistence type="predicted"/>
<feature type="compositionally biased region" description="Polar residues" evidence="1">
    <location>
        <begin position="157"/>
        <end position="172"/>
    </location>
</feature>
<dbReference type="AlphaFoldDB" id="A0AAV9C3R8"/>
<sequence length="204" mass="22663">MLSTRGNSRCYKVDIVVKASELVESVQSVPSPSKAEQVLFLVPTAPQSRVTKEGVVEDVGIPTMAKELLSPWGTQTLINLEENDGFKRYGPYIAMDGEDYHLLMQRELSATEDMEASAEANSDKHHTAINMYNLMQRAQGETSTTSQDNLNRDTEAESINTSADQQKDSQQSENDKQVAESGWRRPTSLVKISKCVSIALVERH</sequence>
<accession>A0AAV9C3R8</accession>
<dbReference type="Proteomes" id="UP001180020">
    <property type="component" value="Unassembled WGS sequence"/>
</dbReference>
<reference evidence="2" key="2">
    <citation type="submission" date="2023-06" db="EMBL/GenBank/DDBJ databases">
        <authorList>
            <person name="Ma L."/>
            <person name="Liu K.-W."/>
            <person name="Li Z."/>
            <person name="Hsiao Y.-Y."/>
            <person name="Qi Y."/>
            <person name="Fu T."/>
            <person name="Tang G."/>
            <person name="Zhang D."/>
            <person name="Sun W.-H."/>
            <person name="Liu D.-K."/>
            <person name="Li Y."/>
            <person name="Chen G.-Z."/>
            <person name="Liu X.-D."/>
            <person name="Liao X.-Y."/>
            <person name="Jiang Y.-T."/>
            <person name="Yu X."/>
            <person name="Hao Y."/>
            <person name="Huang J."/>
            <person name="Zhao X.-W."/>
            <person name="Ke S."/>
            <person name="Chen Y.-Y."/>
            <person name="Wu W.-L."/>
            <person name="Hsu J.-L."/>
            <person name="Lin Y.-F."/>
            <person name="Huang M.-D."/>
            <person name="Li C.-Y."/>
            <person name="Huang L."/>
            <person name="Wang Z.-W."/>
            <person name="Zhao X."/>
            <person name="Zhong W.-Y."/>
            <person name="Peng D.-H."/>
            <person name="Ahmad S."/>
            <person name="Lan S."/>
            <person name="Zhang J.-S."/>
            <person name="Tsai W.-C."/>
            <person name="Van De Peer Y."/>
            <person name="Liu Z.-J."/>
        </authorList>
    </citation>
    <scope>NUCLEOTIDE SEQUENCE</scope>
    <source>
        <strain evidence="2">CP</strain>
        <tissue evidence="2">Leaves</tissue>
    </source>
</reference>
<organism evidence="2 3">
    <name type="scientific">Acorus calamus</name>
    <name type="common">Sweet flag</name>
    <dbReference type="NCBI Taxonomy" id="4465"/>
    <lineage>
        <taxon>Eukaryota</taxon>
        <taxon>Viridiplantae</taxon>
        <taxon>Streptophyta</taxon>
        <taxon>Embryophyta</taxon>
        <taxon>Tracheophyta</taxon>
        <taxon>Spermatophyta</taxon>
        <taxon>Magnoliopsida</taxon>
        <taxon>Liliopsida</taxon>
        <taxon>Acoraceae</taxon>
        <taxon>Acorus</taxon>
    </lineage>
</organism>